<evidence type="ECO:0000313" key="3">
    <source>
        <dbReference type="Proteomes" id="UP001551658"/>
    </source>
</evidence>
<dbReference type="EMBL" id="JBFAIH010000001">
    <property type="protein sequence ID" value="MEV0361777.1"/>
    <property type="molecule type" value="Genomic_DNA"/>
</dbReference>
<sequence length="340" mass="36871">MIRTVDALLDRTIVPGYTRLGYHLRKVSWTRDDPPTDALHGKTALVTGANSGIGKSIATRCAGLGARTVLAVRDADRGERARREIRDAVPEAQVELELCDIAEPGSIDACARALRERHGALDVLVHNAGVLPGERTENSAGHELALATHVLGPLRLTDRLAPLLAASGDARIIFVASGGMYTQPLPFRDPQYRRGEYRGATAYARTKRIQVAFGPLLDGRLADHGVSVHSMHPGWVATPGITAALPRFGSALRPAMRTAAEGADTAVWLATTTPAPLSGHFWHDRRIRDEHYLRHTRYTEGHLLSLWEYCLDAADVPLHPPRPPIRPRRGSAGPGGSGNR</sequence>
<feature type="region of interest" description="Disordered" evidence="1">
    <location>
        <begin position="319"/>
        <end position="340"/>
    </location>
</feature>
<dbReference type="RefSeq" id="WP_357973064.1">
    <property type="nucleotide sequence ID" value="NZ_JBFAIH010000001.1"/>
</dbReference>
<dbReference type="InterPro" id="IPR052992">
    <property type="entry name" value="SDR_member_12"/>
</dbReference>
<gene>
    <name evidence="2" type="ORF">AB0H72_03660</name>
</gene>
<dbReference type="SUPFAM" id="SSF51735">
    <property type="entry name" value="NAD(P)-binding Rossmann-fold domains"/>
    <property type="match status" value="1"/>
</dbReference>
<reference evidence="2 3" key="1">
    <citation type="submission" date="2024-06" db="EMBL/GenBank/DDBJ databases">
        <title>The Natural Products Discovery Center: Release of the First 8490 Sequenced Strains for Exploring Actinobacteria Biosynthetic Diversity.</title>
        <authorList>
            <person name="Kalkreuter E."/>
            <person name="Kautsar S.A."/>
            <person name="Yang D."/>
            <person name="Bader C.D."/>
            <person name="Teijaro C.N."/>
            <person name="Fluegel L."/>
            <person name="Davis C.M."/>
            <person name="Simpson J.R."/>
            <person name="Lauterbach L."/>
            <person name="Steele A.D."/>
            <person name="Gui C."/>
            <person name="Meng S."/>
            <person name="Li G."/>
            <person name="Viehrig K."/>
            <person name="Ye F."/>
            <person name="Su P."/>
            <person name="Kiefer A.F."/>
            <person name="Nichols A."/>
            <person name="Cepeda A.J."/>
            <person name="Yan W."/>
            <person name="Fan B."/>
            <person name="Jiang Y."/>
            <person name="Adhikari A."/>
            <person name="Zheng C.-J."/>
            <person name="Schuster L."/>
            <person name="Cowan T.M."/>
            <person name="Smanski M.J."/>
            <person name="Chevrette M.G."/>
            <person name="De Carvalho L.P.S."/>
            <person name="Shen B."/>
        </authorList>
    </citation>
    <scope>NUCLEOTIDE SEQUENCE [LARGE SCALE GENOMIC DNA]</scope>
    <source>
        <strain evidence="2 3">NPDC050671</strain>
    </source>
</reference>
<keyword evidence="3" id="KW-1185">Reference proteome</keyword>
<dbReference type="Proteomes" id="UP001551658">
    <property type="component" value="Unassembled WGS sequence"/>
</dbReference>
<dbReference type="PRINTS" id="PR00081">
    <property type="entry name" value="GDHRDH"/>
</dbReference>
<comment type="caution">
    <text evidence="2">The sequence shown here is derived from an EMBL/GenBank/DDBJ whole genome shotgun (WGS) entry which is preliminary data.</text>
</comment>
<organism evidence="2 3">
    <name type="scientific">Nocardia fusca</name>
    <dbReference type="NCBI Taxonomy" id="941183"/>
    <lineage>
        <taxon>Bacteria</taxon>
        <taxon>Bacillati</taxon>
        <taxon>Actinomycetota</taxon>
        <taxon>Actinomycetes</taxon>
        <taxon>Mycobacteriales</taxon>
        <taxon>Nocardiaceae</taxon>
        <taxon>Nocardia</taxon>
    </lineage>
</organism>
<dbReference type="InterPro" id="IPR002347">
    <property type="entry name" value="SDR_fam"/>
</dbReference>
<dbReference type="PANTHER" id="PTHR44656">
    <property type="entry name" value="DEHYDROGENASE/REDUCTASE SDR FAMILY MEMBER 12"/>
    <property type="match status" value="1"/>
</dbReference>
<proteinExistence type="predicted"/>
<dbReference type="Pfam" id="PF00106">
    <property type="entry name" value="adh_short"/>
    <property type="match status" value="1"/>
</dbReference>
<evidence type="ECO:0000313" key="2">
    <source>
        <dbReference type="EMBL" id="MEV0361777.1"/>
    </source>
</evidence>
<dbReference type="PANTHER" id="PTHR44656:SF7">
    <property type="entry name" value="DEHYDROGENASE_REDUCTASE SDR FAMILY MEMBER 12"/>
    <property type="match status" value="1"/>
</dbReference>
<evidence type="ECO:0000256" key="1">
    <source>
        <dbReference type="SAM" id="MobiDB-lite"/>
    </source>
</evidence>
<protein>
    <submittedName>
        <fullName evidence="2">SDR family NAD(P)-dependent oxidoreductase</fullName>
    </submittedName>
</protein>
<dbReference type="Gene3D" id="3.40.50.720">
    <property type="entry name" value="NAD(P)-binding Rossmann-like Domain"/>
    <property type="match status" value="1"/>
</dbReference>
<dbReference type="InterPro" id="IPR036291">
    <property type="entry name" value="NAD(P)-bd_dom_sf"/>
</dbReference>
<accession>A0ABV3F289</accession>
<name>A0ABV3F289_9NOCA</name>